<comment type="similarity">
    <text evidence="2 13">Belongs to the SUA5 family.</text>
</comment>
<dbReference type="InterPro" id="IPR017945">
    <property type="entry name" value="DHBP_synth_RibB-like_a/b_dom"/>
</dbReference>
<evidence type="ECO:0000256" key="5">
    <source>
        <dbReference type="ARBA" id="ARBA00022490"/>
    </source>
</evidence>
<dbReference type="KEGG" id="ccs:CCNA_03501"/>
<evidence type="ECO:0000256" key="12">
    <source>
        <dbReference type="ARBA" id="ARBA00048366"/>
    </source>
</evidence>
<dbReference type="Pfam" id="PF03481">
    <property type="entry name" value="Sua5_C"/>
    <property type="match status" value="1"/>
</dbReference>
<feature type="binding site" evidence="14">
    <location>
        <position position="42"/>
    </location>
    <ligand>
        <name>L-threonine</name>
        <dbReference type="ChEBI" id="CHEBI:57926"/>
    </ligand>
</feature>
<accession>A0A0H3CDG1</accession>
<dbReference type="GO" id="GO:0008033">
    <property type="term" value="P:tRNA processing"/>
    <property type="evidence" value="ECO:0007669"/>
    <property type="project" value="UniProtKB-KW"/>
</dbReference>
<dbReference type="InterPro" id="IPR038385">
    <property type="entry name" value="Sua5/YwlC_C"/>
</dbReference>
<keyword evidence="7 13" id="KW-0819">tRNA processing</keyword>
<evidence type="ECO:0000313" key="17">
    <source>
        <dbReference type="Proteomes" id="UP000001364"/>
    </source>
</evidence>
<evidence type="ECO:0000256" key="6">
    <source>
        <dbReference type="ARBA" id="ARBA00022679"/>
    </source>
</evidence>
<name>A0A0H3CDG1_CAUVN</name>
<dbReference type="InterPro" id="IPR005145">
    <property type="entry name" value="Sua5_C"/>
</dbReference>
<organism evidence="16 17">
    <name type="scientific">Caulobacter vibrioides (strain NA1000 / CB15N)</name>
    <name type="common">Caulobacter crescentus</name>
    <dbReference type="NCBI Taxonomy" id="565050"/>
    <lineage>
        <taxon>Bacteria</taxon>
        <taxon>Pseudomonadati</taxon>
        <taxon>Pseudomonadota</taxon>
        <taxon>Alphaproteobacteria</taxon>
        <taxon>Caulobacterales</taxon>
        <taxon>Caulobacteraceae</taxon>
        <taxon>Caulobacter</taxon>
    </lineage>
</organism>
<dbReference type="NCBIfam" id="TIGR00057">
    <property type="entry name" value="L-threonylcarbamoyladenylate synthase"/>
    <property type="match status" value="1"/>
</dbReference>
<evidence type="ECO:0000256" key="7">
    <source>
        <dbReference type="ARBA" id="ARBA00022694"/>
    </source>
</evidence>
<dbReference type="PANTHER" id="PTHR17490">
    <property type="entry name" value="SUA5"/>
    <property type="match status" value="1"/>
</dbReference>
<sequence length="325" mass="33754">MGFDGRDRGAGEGQLQADRQAEVAAAAEALRAGGLVILPTETVYGLGANAADPAAVAAIFEAKGRPRFNPLIAHVADLETAARIAVFDDRAHALAREFWPGPLTIVAPIRDPEAVCDLARAGLDTVAIRVPGHPLSRAVLAAFGGAVVAPSANRSGRPSPTTYDDAMAETGDKAAAHLDGGPCAVGLESTVVSVLEGEVRLLRPGAVTRVQLQQIVGRLAEAQDDAKRSPGRLALHYAPDAPVRINAKTPEAGEAYLAFGPWPESPRVFNLSPTGDLAEAAANLFAFLRAADRIRPSAIAVAPIPEEGLGEAINDRLRRAAGYVG</sequence>
<dbReference type="GO" id="GO:0003725">
    <property type="term" value="F:double-stranded RNA binding"/>
    <property type="evidence" value="ECO:0007669"/>
    <property type="project" value="UniProtKB-UniRule"/>
</dbReference>
<evidence type="ECO:0000256" key="11">
    <source>
        <dbReference type="ARBA" id="ARBA00029774"/>
    </source>
</evidence>
<feature type="binding site" evidence="14">
    <location>
        <position position="237"/>
    </location>
    <ligand>
        <name>ATP</name>
        <dbReference type="ChEBI" id="CHEBI:30616"/>
    </ligand>
</feature>
<comment type="catalytic activity">
    <reaction evidence="12 13">
        <text>L-threonine + hydrogencarbonate + ATP = L-threonylcarbamoyladenylate + diphosphate + H2O</text>
        <dbReference type="Rhea" id="RHEA:36407"/>
        <dbReference type="ChEBI" id="CHEBI:15377"/>
        <dbReference type="ChEBI" id="CHEBI:17544"/>
        <dbReference type="ChEBI" id="CHEBI:30616"/>
        <dbReference type="ChEBI" id="CHEBI:33019"/>
        <dbReference type="ChEBI" id="CHEBI:57926"/>
        <dbReference type="ChEBI" id="CHEBI:73682"/>
        <dbReference type="EC" id="2.7.7.87"/>
    </reaction>
</comment>
<dbReference type="InterPro" id="IPR010923">
    <property type="entry name" value="T(6)A37_SUA5"/>
</dbReference>
<feature type="binding site" evidence="14">
    <location>
        <position position="149"/>
    </location>
    <ligand>
        <name>L-threonine</name>
        <dbReference type="ChEBI" id="CHEBI:57926"/>
    </ligand>
</feature>
<evidence type="ECO:0000256" key="10">
    <source>
        <dbReference type="ARBA" id="ARBA00022840"/>
    </source>
</evidence>
<dbReference type="RefSeq" id="WP_010921219.1">
    <property type="nucleotide sequence ID" value="NC_011916.1"/>
</dbReference>
<dbReference type="GO" id="GO:0006450">
    <property type="term" value="P:regulation of translational fidelity"/>
    <property type="evidence" value="ECO:0007669"/>
    <property type="project" value="TreeGrafter"/>
</dbReference>
<dbReference type="PATRIC" id="fig|565050.3.peg.3415"/>
<dbReference type="HOGENOM" id="CLU_031397_0_2_5"/>
<dbReference type="EC" id="2.7.7.87" evidence="3 13"/>
<dbReference type="OrthoDB" id="9814580at2"/>
<keyword evidence="17" id="KW-1185">Reference proteome</keyword>
<dbReference type="SMR" id="A0A0H3CDG1"/>
<evidence type="ECO:0000256" key="2">
    <source>
        <dbReference type="ARBA" id="ARBA00007663"/>
    </source>
</evidence>
<evidence type="ECO:0000313" key="16">
    <source>
        <dbReference type="EMBL" id="ACL96966.3"/>
    </source>
</evidence>
<dbReference type="GO" id="GO:0005524">
    <property type="term" value="F:ATP binding"/>
    <property type="evidence" value="ECO:0007669"/>
    <property type="project" value="UniProtKB-UniRule"/>
</dbReference>
<feature type="binding site" evidence="14">
    <location>
        <position position="125"/>
    </location>
    <ligand>
        <name>ATP</name>
        <dbReference type="ChEBI" id="CHEBI:30616"/>
    </ligand>
</feature>
<keyword evidence="10 13" id="KW-0067">ATP-binding</keyword>
<dbReference type="EMBL" id="CP001340">
    <property type="protein sequence ID" value="ACL96966.3"/>
    <property type="molecule type" value="Genomic_DNA"/>
</dbReference>
<dbReference type="Gene3D" id="3.40.50.11030">
    <property type="entry name" value="Threonylcarbamoyl-AMP synthase, C-terminal domain"/>
    <property type="match status" value="1"/>
</dbReference>
<reference evidence="16 17" key="1">
    <citation type="journal article" date="2010" name="J. Bacteriol.">
        <title>The genetic basis of laboratory adaptation in Caulobacter crescentus.</title>
        <authorList>
            <person name="Marks M.E."/>
            <person name="Castro-Rojas C.M."/>
            <person name="Teiling C."/>
            <person name="Du L."/>
            <person name="Kapatral V."/>
            <person name="Walunas T.L."/>
            <person name="Crosson S."/>
        </authorList>
    </citation>
    <scope>NUCLEOTIDE SEQUENCE [LARGE SCALE GENOMIC DNA]</scope>
    <source>
        <strain evidence="17">NA1000 / CB15N</strain>
    </source>
</reference>
<dbReference type="GO" id="GO:0005737">
    <property type="term" value="C:cytoplasm"/>
    <property type="evidence" value="ECO:0007669"/>
    <property type="project" value="UniProtKB-SubCell"/>
</dbReference>
<comment type="subcellular location">
    <subcellularLocation>
        <location evidence="1 13">Cytoplasm</location>
    </subcellularLocation>
</comment>
<evidence type="ECO:0000256" key="9">
    <source>
        <dbReference type="ARBA" id="ARBA00022741"/>
    </source>
</evidence>
<comment type="function">
    <text evidence="13">Required for the formation of a threonylcarbamoyl group on adenosine at position 37 (t(6)A37) in tRNAs that read codons beginning with adenine.</text>
</comment>
<keyword evidence="9 13" id="KW-0547">Nucleotide-binding</keyword>
<dbReference type="PROSITE" id="PS51163">
    <property type="entry name" value="YRDC"/>
    <property type="match status" value="1"/>
</dbReference>
<dbReference type="GeneID" id="7332498"/>
<dbReference type="SUPFAM" id="SSF55821">
    <property type="entry name" value="YrdC/RibB"/>
    <property type="match status" value="1"/>
</dbReference>
<gene>
    <name evidence="16" type="ordered locus">CCNA_03501</name>
</gene>
<dbReference type="PANTHER" id="PTHR17490:SF16">
    <property type="entry name" value="THREONYLCARBAMOYL-AMP SYNTHASE"/>
    <property type="match status" value="1"/>
</dbReference>
<keyword evidence="8 13" id="KW-0548">Nucleotidyltransferase</keyword>
<dbReference type="InterPro" id="IPR050156">
    <property type="entry name" value="TC-AMP_synthase_SUA5"/>
</dbReference>
<dbReference type="RefSeq" id="YP_002518874.3">
    <property type="nucleotide sequence ID" value="NC_011916.1"/>
</dbReference>
<feature type="binding site" evidence="14">
    <location>
        <position position="69"/>
    </location>
    <ligand>
        <name>ATP</name>
        <dbReference type="ChEBI" id="CHEBI:30616"/>
    </ligand>
</feature>
<dbReference type="GO" id="GO:0000049">
    <property type="term" value="F:tRNA binding"/>
    <property type="evidence" value="ECO:0007669"/>
    <property type="project" value="TreeGrafter"/>
</dbReference>
<evidence type="ECO:0000256" key="4">
    <source>
        <dbReference type="ARBA" id="ARBA00015492"/>
    </source>
</evidence>
<evidence type="ECO:0000259" key="15">
    <source>
        <dbReference type="PROSITE" id="PS51163"/>
    </source>
</evidence>
<feature type="binding site" evidence="14">
    <location>
        <position position="129"/>
    </location>
    <ligand>
        <name>L-threonine</name>
        <dbReference type="ChEBI" id="CHEBI:57926"/>
    </ligand>
</feature>
<keyword evidence="5 13" id="KW-0963">Cytoplasm</keyword>
<dbReference type="Pfam" id="PF01300">
    <property type="entry name" value="Sua5_yciO_yrdC"/>
    <property type="match status" value="1"/>
</dbReference>
<dbReference type="PIRSF" id="PIRSF004930">
    <property type="entry name" value="Tln_factor_SUA5"/>
    <property type="match status" value="1"/>
</dbReference>
<feature type="domain" description="YrdC-like" evidence="15">
    <location>
        <begin position="20"/>
        <end position="207"/>
    </location>
</feature>
<evidence type="ECO:0000256" key="13">
    <source>
        <dbReference type="PIRNR" id="PIRNR004930"/>
    </source>
</evidence>
<evidence type="ECO:0000256" key="14">
    <source>
        <dbReference type="PIRSR" id="PIRSR004930-1"/>
    </source>
</evidence>
<feature type="binding site" evidence="14">
    <location>
        <position position="159"/>
    </location>
    <ligand>
        <name>ATP</name>
        <dbReference type="ChEBI" id="CHEBI:30616"/>
    </ligand>
</feature>
<evidence type="ECO:0000256" key="8">
    <source>
        <dbReference type="ARBA" id="ARBA00022695"/>
    </source>
</evidence>
<evidence type="ECO:0000256" key="1">
    <source>
        <dbReference type="ARBA" id="ARBA00004496"/>
    </source>
</evidence>
<dbReference type="Gene3D" id="3.90.870.10">
    <property type="entry name" value="DHBP synthase"/>
    <property type="match status" value="1"/>
</dbReference>
<dbReference type="Proteomes" id="UP000001364">
    <property type="component" value="Chromosome"/>
</dbReference>
<protein>
    <recommendedName>
        <fullName evidence="4 13">Threonylcarbamoyl-AMP synthase</fullName>
        <shortName evidence="13">TC-AMP synthase</shortName>
        <ecNumber evidence="3 13">2.7.7.87</ecNumber>
    </recommendedName>
    <alternativeName>
        <fullName evidence="11 13">L-threonylcarbamoyladenylate synthase</fullName>
    </alternativeName>
</protein>
<feature type="binding site" evidence="14">
    <location>
        <position position="203"/>
    </location>
    <ligand>
        <name>ATP</name>
        <dbReference type="ChEBI" id="CHEBI:30616"/>
    </ligand>
</feature>
<dbReference type="AlphaFoldDB" id="A0A0H3CDG1"/>
<feature type="binding site" evidence="14">
    <location>
        <position position="189"/>
    </location>
    <ligand>
        <name>L-threonine</name>
        <dbReference type="ChEBI" id="CHEBI:57926"/>
    </ligand>
</feature>
<proteinExistence type="inferred from homology"/>
<dbReference type="GO" id="GO:0061710">
    <property type="term" value="F:L-threonylcarbamoyladenylate synthase"/>
    <property type="evidence" value="ECO:0007669"/>
    <property type="project" value="UniProtKB-EC"/>
</dbReference>
<keyword evidence="6 13" id="KW-0808">Transferase</keyword>
<feature type="binding site" evidence="14">
    <location>
        <position position="74"/>
    </location>
    <ligand>
        <name>L-threonine</name>
        <dbReference type="ChEBI" id="CHEBI:57926"/>
    </ligand>
</feature>
<feature type="binding site" evidence="14">
    <location>
        <position position="65"/>
    </location>
    <ligand>
        <name>ATP</name>
        <dbReference type="ChEBI" id="CHEBI:30616"/>
    </ligand>
</feature>
<dbReference type="InterPro" id="IPR006070">
    <property type="entry name" value="Sua5-like_dom"/>
</dbReference>
<evidence type="ECO:0000256" key="3">
    <source>
        <dbReference type="ARBA" id="ARBA00012584"/>
    </source>
</evidence>
<feature type="binding site" evidence="14">
    <location>
        <position position="151"/>
    </location>
    <ligand>
        <name>ATP</name>
        <dbReference type="ChEBI" id="CHEBI:30616"/>
    </ligand>
</feature>